<dbReference type="InterPro" id="IPR058407">
    <property type="entry name" value="DUF8094"/>
</dbReference>
<feature type="signal peptide" evidence="1">
    <location>
        <begin position="1"/>
        <end position="31"/>
    </location>
</feature>
<comment type="caution">
    <text evidence="3">The sequence shown here is derived from an EMBL/GenBank/DDBJ whole genome shotgun (WGS) entry which is preliminary data.</text>
</comment>
<dbReference type="Pfam" id="PF26366">
    <property type="entry name" value="DUF8094"/>
    <property type="match status" value="1"/>
</dbReference>
<keyword evidence="3" id="KW-0449">Lipoprotein</keyword>
<proteinExistence type="predicted"/>
<evidence type="ECO:0000256" key="1">
    <source>
        <dbReference type="SAM" id="SignalP"/>
    </source>
</evidence>
<reference evidence="3 4" key="1">
    <citation type="submission" date="2018-11" db="EMBL/GenBank/DDBJ databases">
        <title>Whole genome sequence of Streptomyces paromomycinus NBRC 15454(T).</title>
        <authorList>
            <person name="Komaki H."/>
            <person name="Tamura T."/>
        </authorList>
    </citation>
    <scope>NUCLEOTIDE SEQUENCE [LARGE SCALE GENOMIC DNA]</scope>
    <source>
        <strain evidence="3 4">NBRC 15454</strain>
    </source>
</reference>
<keyword evidence="4" id="KW-1185">Reference proteome</keyword>
<dbReference type="Proteomes" id="UP000286746">
    <property type="component" value="Unassembled WGS sequence"/>
</dbReference>
<evidence type="ECO:0000259" key="2">
    <source>
        <dbReference type="Pfam" id="PF26366"/>
    </source>
</evidence>
<feature type="chain" id="PRO_5019439617" evidence="1">
    <location>
        <begin position="32"/>
        <end position="325"/>
    </location>
</feature>
<sequence length="325" mass="34815">MTRRSPFRVPVALTAASAALLTLSGCMTVHGEREMLPAVSKDEAATALQQFVDGFNTSNTKLDPKVNPTYETDSLLAVDQALTKAGQAISPQGNPKFPPLKLTSPTFTVPKQAGWPKVFLADAVSNRNNTRWFLVFTRDAVGAKWKASYLSSLADKEIPQFKTDQDGFAEVVPADAENSGLKVAPGKLGAAYAAYLNTGKGDTFAPGPHTDRWRALRERQGRQPGSRIQYEDQASSYAPVALRTADGGALVFFSTYYHQQKTVSAGSRISIGPELKGIMDGPAKPSDRMTFTTLSEQVVKVPAAGAAGQVGVLHRLEAKTSAKSL</sequence>
<dbReference type="EMBL" id="BHZD01000001">
    <property type="protein sequence ID" value="GCD46280.1"/>
    <property type="molecule type" value="Genomic_DNA"/>
</dbReference>
<keyword evidence="1" id="KW-0732">Signal</keyword>
<dbReference type="RefSeq" id="WP_246177624.1">
    <property type="nucleotide sequence ID" value="NZ_BHZD01000001.1"/>
</dbReference>
<accession>A0A401WAI6</accession>
<evidence type="ECO:0000313" key="3">
    <source>
        <dbReference type="EMBL" id="GCD46280.1"/>
    </source>
</evidence>
<gene>
    <name evidence="3" type="ORF">GKJPGBOP_06028</name>
</gene>
<dbReference type="AlphaFoldDB" id="A0A401WAI6"/>
<organism evidence="3 4">
    <name type="scientific">Streptomyces paromomycinus</name>
    <name type="common">Streptomyces rimosus subsp. paromomycinus</name>
    <dbReference type="NCBI Taxonomy" id="92743"/>
    <lineage>
        <taxon>Bacteria</taxon>
        <taxon>Bacillati</taxon>
        <taxon>Actinomycetota</taxon>
        <taxon>Actinomycetes</taxon>
        <taxon>Kitasatosporales</taxon>
        <taxon>Streptomycetaceae</taxon>
        <taxon>Streptomyces</taxon>
    </lineage>
</organism>
<evidence type="ECO:0000313" key="4">
    <source>
        <dbReference type="Proteomes" id="UP000286746"/>
    </source>
</evidence>
<name>A0A401WAI6_STREY</name>
<feature type="domain" description="DUF8094" evidence="2">
    <location>
        <begin position="37"/>
        <end position="310"/>
    </location>
</feature>
<protein>
    <submittedName>
        <fullName evidence="3">Putative lipoprotein</fullName>
    </submittedName>
</protein>
<dbReference type="PROSITE" id="PS51257">
    <property type="entry name" value="PROKAR_LIPOPROTEIN"/>
    <property type="match status" value="1"/>
</dbReference>